<evidence type="ECO:0000256" key="1">
    <source>
        <dbReference type="ARBA" id="ARBA00009431"/>
    </source>
</evidence>
<evidence type="ECO:0000256" key="7">
    <source>
        <dbReference type="SAM" id="SignalP"/>
    </source>
</evidence>
<dbReference type="PROSITE" id="PS00560">
    <property type="entry name" value="CARBOXYPEPT_SER_HIS"/>
    <property type="match status" value="1"/>
</dbReference>
<feature type="signal peptide" evidence="7">
    <location>
        <begin position="1"/>
        <end position="21"/>
    </location>
</feature>
<accession>A0AAJ0M1V2</accession>
<name>A0AAJ0M1V2_9PEZI</name>
<dbReference type="RefSeq" id="XP_062721573.1">
    <property type="nucleotide sequence ID" value="XM_062862663.1"/>
</dbReference>
<keyword evidence="3" id="KW-0645">Protease</keyword>
<dbReference type="Pfam" id="PF00450">
    <property type="entry name" value="Peptidase_S10"/>
    <property type="match status" value="1"/>
</dbReference>
<keyword evidence="2" id="KW-0121">Carboxypeptidase</keyword>
<dbReference type="PRINTS" id="PR00724">
    <property type="entry name" value="CRBOXYPTASEC"/>
</dbReference>
<keyword evidence="6" id="KW-0325">Glycoprotein</keyword>
<sequence length="625" mass="69239">MKGRRLLLTAALVLDLLGTKAQFPPNREGITVVQSKFHENVSISFKEPGICETTPGVKSYSGYVHLPPHLLGDQDQDYPINTFFWFFEARKDPANAPLAIWLNGGPGGSSMMGLLEENGPCFVTADSKSTYRNSWSWNNEINMLYIDQPVQTGFSYDVLTNVTISWETGDLDEPVITPTNFSDGEIPETNNTFLIGTTGSQKGSQTANSTEQAAHALWHFLQTWLFEFPHYSPRDGRVSLWTESYGGHYGPAFFRFFQKQNEKIRNGRLKGPRAHYLHLDTLGIVDGAVDWATAIESCLEFPYNNTYNGAQFYNDSLHQDLMHNWTRPNGLRDRLASCASSLDDISSYVNATACLNVLEETVTACQALFTEVTSRSPYDISQPLQKPFPPPYLHGYLAQSHILSALGVPVNYTPVSFAANHAFDATFDPLQTGQLEALASLLDHHDDGNWAGGGGVRVHLMYGDRDLIANWPGGECTSLKVPYSRQREFAHETGYAPLVVEGKVAGLTRQLGNFSFTRVFQAGHEVPAFQPAAAYEIFRRAMFGWDVATGMVKVTDEYRTEGPRDAWGVRGELPAMPKARCYVLRPDTCEEEVWKTVVNGTAVVKDWFVVEGEGAPGGGVGGDEL</sequence>
<reference evidence="8" key="2">
    <citation type="submission" date="2023-06" db="EMBL/GenBank/DDBJ databases">
        <authorList>
            <consortium name="Lawrence Berkeley National Laboratory"/>
            <person name="Mondo S.J."/>
            <person name="Hensen N."/>
            <person name="Bonometti L."/>
            <person name="Westerberg I."/>
            <person name="Brannstrom I.O."/>
            <person name="Guillou S."/>
            <person name="Cros-Aarteil S."/>
            <person name="Calhoun S."/>
            <person name="Haridas S."/>
            <person name="Kuo A."/>
            <person name="Pangilinan J."/>
            <person name="Riley R."/>
            <person name="Labutti K."/>
            <person name="Andreopoulos B."/>
            <person name="Lipzen A."/>
            <person name="Chen C."/>
            <person name="Yanf M."/>
            <person name="Daum C."/>
            <person name="Ng V."/>
            <person name="Clum A."/>
            <person name="Steindorff A."/>
            <person name="Ohm R."/>
            <person name="Martin F."/>
            <person name="Silar P."/>
            <person name="Natvig D."/>
            <person name="Lalanne C."/>
            <person name="Gautier V."/>
            <person name="Ament-Velasquez S.L."/>
            <person name="Kruys A."/>
            <person name="Hutchinson M.I."/>
            <person name="Powell A.J."/>
            <person name="Barry K."/>
            <person name="Miller A.N."/>
            <person name="Grigoriev I.V."/>
            <person name="Debuchy R."/>
            <person name="Gladieux P."/>
            <person name="Thoren M.H."/>
            <person name="Johannesson H."/>
        </authorList>
    </citation>
    <scope>NUCLEOTIDE SEQUENCE</scope>
    <source>
        <strain evidence="8">CBS 333.67</strain>
    </source>
</reference>
<dbReference type="EMBL" id="JAUDZG010000004">
    <property type="protein sequence ID" value="KAK3305793.1"/>
    <property type="molecule type" value="Genomic_DNA"/>
</dbReference>
<dbReference type="InterPro" id="IPR029058">
    <property type="entry name" value="AB_hydrolase_fold"/>
</dbReference>
<dbReference type="PANTHER" id="PTHR11802">
    <property type="entry name" value="SERINE PROTEASE FAMILY S10 SERINE CARBOXYPEPTIDASE"/>
    <property type="match status" value="1"/>
</dbReference>
<dbReference type="GO" id="GO:0000324">
    <property type="term" value="C:fungal-type vacuole"/>
    <property type="evidence" value="ECO:0007669"/>
    <property type="project" value="TreeGrafter"/>
</dbReference>
<evidence type="ECO:0000256" key="5">
    <source>
        <dbReference type="ARBA" id="ARBA00022801"/>
    </source>
</evidence>
<evidence type="ECO:0000313" key="8">
    <source>
        <dbReference type="EMBL" id="KAK3305793.1"/>
    </source>
</evidence>
<proteinExistence type="inferred from homology"/>
<dbReference type="AlphaFoldDB" id="A0AAJ0M1V2"/>
<dbReference type="SUPFAM" id="SSF53474">
    <property type="entry name" value="alpha/beta-Hydrolases"/>
    <property type="match status" value="1"/>
</dbReference>
<evidence type="ECO:0000256" key="3">
    <source>
        <dbReference type="ARBA" id="ARBA00022670"/>
    </source>
</evidence>
<dbReference type="InterPro" id="IPR033124">
    <property type="entry name" value="Ser_caboxypep_his_AS"/>
</dbReference>
<keyword evidence="9" id="KW-1185">Reference proteome</keyword>
<dbReference type="PANTHER" id="PTHR11802:SF189">
    <property type="entry name" value="CARBOXYPEPTIDASE"/>
    <property type="match status" value="1"/>
</dbReference>
<dbReference type="GO" id="GO:0006508">
    <property type="term" value="P:proteolysis"/>
    <property type="evidence" value="ECO:0007669"/>
    <property type="project" value="UniProtKB-KW"/>
</dbReference>
<comment type="similarity">
    <text evidence="1">Belongs to the peptidase S10 family.</text>
</comment>
<evidence type="ECO:0000256" key="4">
    <source>
        <dbReference type="ARBA" id="ARBA00022729"/>
    </source>
</evidence>
<dbReference type="InterPro" id="IPR001563">
    <property type="entry name" value="Peptidase_S10"/>
</dbReference>
<dbReference type="GeneID" id="87881492"/>
<organism evidence="8 9">
    <name type="scientific">Chaetomium strumarium</name>
    <dbReference type="NCBI Taxonomy" id="1170767"/>
    <lineage>
        <taxon>Eukaryota</taxon>
        <taxon>Fungi</taxon>
        <taxon>Dikarya</taxon>
        <taxon>Ascomycota</taxon>
        <taxon>Pezizomycotina</taxon>
        <taxon>Sordariomycetes</taxon>
        <taxon>Sordariomycetidae</taxon>
        <taxon>Sordariales</taxon>
        <taxon>Chaetomiaceae</taxon>
        <taxon>Chaetomium</taxon>
    </lineage>
</organism>
<feature type="chain" id="PRO_5042524869" evidence="7">
    <location>
        <begin position="22"/>
        <end position="625"/>
    </location>
</feature>
<dbReference type="Gene3D" id="3.40.50.1820">
    <property type="entry name" value="alpha/beta hydrolase"/>
    <property type="match status" value="1"/>
</dbReference>
<evidence type="ECO:0000313" key="9">
    <source>
        <dbReference type="Proteomes" id="UP001273166"/>
    </source>
</evidence>
<evidence type="ECO:0000256" key="2">
    <source>
        <dbReference type="ARBA" id="ARBA00022645"/>
    </source>
</evidence>
<comment type="caution">
    <text evidence="8">The sequence shown here is derived from an EMBL/GenBank/DDBJ whole genome shotgun (WGS) entry which is preliminary data.</text>
</comment>
<dbReference type="Proteomes" id="UP001273166">
    <property type="component" value="Unassembled WGS sequence"/>
</dbReference>
<keyword evidence="4 7" id="KW-0732">Signal</keyword>
<dbReference type="GO" id="GO:0004185">
    <property type="term" value="F:serine-type carboxypeptidase activity"/>
    <property type="evidence" value="ECO:0007669"/>
    <property type="project" value="InterPro"/>
</dbReference>
<protein>
    <submittedName>
        <fullName evidence="8">Alpha/Beta hydrolase protein</fullName>
    </submittedName>
</protein>
<reference evidence="8" key="1">
    <citation type="journal article" date="2023" name="Mol. Phylogenet. Evol.">
        <title>Genome-scale phylogeny and comparative genomics of the fungal order Sordariales.</title>
        <authorList>
            <person name="Hensen N."/>
            <person name="Bonometti L."/>
            <person name="Westerberg I."/>
            <person name="Brannstrom I.O."/>
            <person name="Guillou S."/>
            <person name="Cros-Aarteil S."/>
            <person name="Calhoun S."/>
            <person name="Haridas S."/>
            <person name="Kuo A."/>
            <person name="Mondo S."/>
            <person name="Pangilinan J."/>
            <person name="Riley R."/>
            <person name="LaButti K."/>
            <person name="Andreopoulos B."/>
            <person name="Lipzen A."/>
            <person name="Chen C."/>
            <person name="Yan M."/>
            <person name="Daum C."/>
            <person name="Ng V."/>
            <person name="Clum A."/>
            <person name="Steindorff A."/>
            <person name="Ohm R.A."/>
            <person name="Martin F."/>
            <person name="Silar P."/>
            <person name="Natvig D.O."/>
            <person name="Lalanne C."/>
            <person name="Gautier V."/>
            <person name="Ament-Velasquez S.L."/>
            <person name="Kruys A."/>
            <person name="Hutchinson M.I."/>
            <person name="Powell A.J."/>
            <person name="Barry K."/>
            <person name="Miller A.N."/>
            <person name="Grigoriev I.V."/>
            <person name="Debuchy R."/>
            <person name="Gladieux P."/>
            <person name="Hiltunen Thoren M."/>
            <person name="Johannesson H."/>
        </authorList>
    </citation>
    <scope>NUCLEOTIDE SEQUENCE</scope>
    <source>
        <strain evidence="8">CBS 333.67</strain>
    </source>
</reference>
<evidence type="ECO:0000256" key="6">
    <source>
        <dbReference type="ARBA" id="ARBA00023180"/>
    </source>
</evidence>
<keyword evidence="5 8" id="KW-0378">Hydrolase</keyword>
<gene>
    <name evidence="8" type="ORF">B0T15DRAFT_210094</name>
</gene>